<evidence type="ECO:0000313" key="3">
    <source>
        <dbReference type="Proteomes" id="UP000292052"/>
    </source>
</evidence>
<feature type="region of interest" description="Disordered" evidence="1">
    <location>
        <begin position="246"/>
        <end position="280"/>
    </location>
</feature>
<dbReference type="InterPro" id="IPR008984">
    <property type="entry name" value="SMAD_FHA_dom_sf"/>
</dbReference>
<organism evidence="2 3">
    <name type="scientific">Asbolus verrucosus</name>
    <name type="common">Desert ironclad beetle</name>
    <dbReference type="NCBI Taxonomy" id="1661398"/>
    <lineage>
        <taxon>Eukaryota</taxon>
        <taxon>Metazoa</taxon>
        <taxon>Ecdysozoa</taxon>
        <taxon>Arthropoda</taxon>
        <taxon>Hexapoda</taxon>
        <taxon>Insecta</taxon>
        <taxon>Pterygota</taxon>
        <taxon>Neoptera</taxon>
        <taxon>Endopterygota</taxon>
        <taxon>Coleoptera</taxon>
        <taxon>Polyphaga</taxon>
        <taxon>Cucujiformia</taxon>
        <taxon>Tenebrionidae</taxon>
        <taxon>Pimeliinae</taxon>
        <taxon>Asbolus</taxon>
    </lineage>
</organism>
<dbReference type="GO" id="GO:0005694">
    <property type="term" value="C:chromosome"/>
    <property type="evidence" value="ECO:0007669"/>
    <property type="project" value="TreeGrafter"/>
</dbReference>
<dbReference type="Proteomes" id="UP000292052">
    <property type="component" value="Unassembled WGS sequence"/>
</dbReference>
<dbReference type="EMBL" id="QDEB01096713">
    <property type="protein sequence ID" value="RZC32492.1"/>
    <property type="molecule type" value="Genomic_DNA"/>
</dbReference>
<dbReference type="PANTHER" id="PTHR21603">
    <property type="entry name" value="ANTIGEN KI-67-LIKE PROTEIN"/>
    <property type="match status" value="1"/>
</dbReference>
<evidence type="ECO:0000313" key="2">
    <source>
        <dbReference type="EMBL" id="RZC32492.1"/>
    </source>
</evidence>
<dbReference type="STRING" id="1661398.A0A482VI05"/>
<accession>A0A482VI05</accession>
<dbReference type="GO" id="GO:0007088">
    <property type="term" value="P:regulation of mitotic nuclear division"/>
    <property type="evidence" value="ECO:0007669"/>
    <property type="project" value="TreeGrafter"/>
</dbReference>
<reference evidence="2 3" key="1">
    <citation type="submission" date="2017-03" db="EMBL/GenBank/DDBJ databases">
        <title>Genome of the blue death feigning beetle - Asbolus verrucosus.</title>
        <authorList>
            <person name="Rider S.D."/>
        </authorList>
    </citation>
    <scope>NUCLEOTIDE SEQUENCE [LARGE SCALE GENOMIC DNA]</scope>
    <source>
        <strain evidence="2">Butters</strain>
        <tissue evidence="2">Head and leg muscle</tissue>
    </source>
</reference>
<keyword evidence="3" id="KW-1185">Reference proteome</keyword>
<dbReference type="PANTHER" id="PTHR21603:SF18">
    <property type="entry name" value="ANTIGEN KI-67-LIKE PROTEIN"/>
    <property type="match status" value="1"/>
</dbReference>
<dbReference type="GO" id="GO:0051983">
    <property type="term" value="P:regulation of chromosome segregation"/>
    <property type="evidence" value="ECO:0007669"/>
    <property type="project" value="TreeGrafter"/>
</dbReference>
<dbReference type="GO" id="GO:0005634">
    <property type="term" value="C:nucleus"/>
    <property type="evidence" value="ECO:0007669"/>
    <property type="project" value="TreeGrafter"/>
</dbReference>
<gene>
    <name evidence="2" type="ORF">BDFB_004114</name>
</gene>
<name>A0A482VI05_ASBVE</name>
<comment type="caution">
    <text evidence="2">The sequence shown here is derived from an EMBL/GenBank/DDBJ whole genome shotgun (WGS) entry which is preliminary data.</text>
</comment>
<protein>
    <submittedName>
        <fullName evidence="2">GPI-anchored adhesin-like protein PGA55</fullName>
    </submittedName>
</protein>
<sequence>MQSSDTLNFGYLKFHPKSGKSPQKYSLHVGVNTIGTSLSSNIRIKTKNQDAESVSCVIDVKDSGLAILENKGMHPVIYNGTKMNKIQMLKNNDIFTIAGKEFHYINDSILSTNIRDAIKKKKRQSVMPSFKIKAVSQLPVPTRSVSMRRSLSAQKIKRQSLRRSCSSALPDKKRNNMYEWETTETPIFTAKSIQPSTSMKKVTNLSVSVRKSLFLKNKGNISMDNLMKSGRNSVTSILTTDDSFPSHFVDDGKTPTPRGMKRNHENSNDNIIQPNKRRKRNDDRLVLRLSISHSSVQDSPLATTLYELLNDSSAQKSPLNNLTDVRGVKKLSQTPEVQKSLLNDLTVKGVKKNVSTPKIQNSPLNDLNDVRGVKKILKTPKLQKSPLNDLTNVRGVKKLLKTPKLQKSPLKLLNTPKVQKSPLNDLSDIKGVKKLMKTPKVQKLPLNDLTDVRGVKKIFTTPRLLIKLNDLTNVGGIKKMMAIPKVQKSPLNDLTDVRGVKKFLRTPKIQKSPLNDLTDLRGVKKILKTPKTQKSPRNDLTDVKGIKQIFRTPKEQKSPVNDLSDVRGVRRLLRNRQVQKSPLNDLTNVGEIKTLFKSPKVQKSPKNDLSDVKGIKKLMRSPVVQKEPLNDLTDVEGVKELMSTPKIDQSLNIALEEVYNDLLHSLGVHNSTAIKALKSPKEEGEFE</sequence>
<dbReference type="Gene3D" id="2.60.200.20">
    <property type="match status" value="1"/>
</dbReference>
<dbReference type="OrthoDB" id="6288785at2759"/>
<dbReference type="AlphaFoldDB" id="A0A482VI05"/>
<proteinExistence type="predicted"/>
<dbReference type="SUPFAM" id="SSF49879">
    <property type="entry name" value="SMAD/FHA domain"/>
    <property type="match status" value="1"/>
</dbReference>
<evidence type="ECO:0000256" key="1">
    <source>
        <dbReference type="SAM" id="MobiDB-lite"/>
    </source>
</evidence>